<dbReference type="AlphaFoldDB" id="A0A0R3LG64"/>
<gene>
    <name evidence="1" type="ORF">CP49_01520</name>
</gene>
<dbReference type="EMBL" id="LLXX01000101">
    <property type="protein sequence ID" value="KRR06812.1"/>
    <property type="molecule type" value="Genomic_DNA"/>
</dbReference>
<reference evidence="1 2" key="1">
    <citation type="submission" date="2014-03" db="EMBL/GenBank/DDBJ databases">
        <title>Bradyrhizobium valentinum sp. nov., isolated from effective nodules of Lupinus mariae-josephae, a lupine endemic of basic-lime soils in Eastern Spain.</title>
        <authorList>
            <person name="Duran D."/>
            <person name="Rey L."/>
            <person name="Navarro A."/>
            <person name="Busquets A."/>
            <person name="Imperial J."/>
            <person name="Ruiz-Argueso T."/>
        </authorList>
    </citation>
    <scope>NUCLEOTIDE SEQUENCE [LARGE SCALE GENOMIC DNA]</scope>
    <source>
        <strain evidence="1 2">LmjM3</strain>
    </source>
</reference>
<proteinExistence type="predicted"/>
<dbReference type="RefSeq" id="WP_057851009.1">
    <property type="nucleotide sequence ID" value="NZ_LLXX01000101.1"/>
</dbReference>
<comment type="caution">
    <text evidence="1">The sequence shown here is derived from an EMBL/GenBank/DDBJ whole genome shotgun (WGS) entry which is preliminary data.</text>
</comment>
<name>A0A0R3LG64_9BRAD</name>
<dbReference type="Proteomes" id="UP000051913">
    <property type="component" value="Unassembled WGS sequence"/>
</dbReference>
<keyword evidence="2" id="KW-1185">Reference proteome</keyword>
<evidence type="ECO:0000313" key="1">
    <source>
        <dbReference type="EMBL" id="KRR06812.1"/>
    </source>
</evidence>
<organism evidence="1 2">
    <name type="scientific">Bradyrhizobium valentinum</name>
    <dbReference type="NCBI Taxonomy" id="1518501"/>
    <lineage>
        <taxon>Bacteria</taxon>
        <taxon>Pseudomonadati</taxon>
        <taxon>Pseudomonadota</taxon>
        <taxon>Alphaproteobacteria</taxon>
        <taxon>Hyphomicrobiales</taxon>
        <taxon>Nitrobacteraceae</taxon>
        <taxon>Bradyrhizobium</taxon>
    </lineage>
</organism>
<accession>A0A0R3LG64</accession>
<sequence>MLQPYSVSNREQVVDTMIGLTRLTSLHRAIVAGSGSMEFYLALRRRGSRGAATAATCRIPKGQHPVGLIAGNNSLQAIEAALVELSPFLGTSATVAVLIDSREIGAGLRIRGKLEQMGFRIEAGVRCQQGFVLSAVRHGFGQMEKAA</sequence>
<protein>
    <submittedName>
        <fullName evidence="1">Uncharacterized protein</fullName>
    </submittedName>
</protein>
<evidence type="ECO:0000313" key="2">
    <source>
        <dbReference type="Proteomes" id="UP000051913"/>
    </source>
</evidence>